<keyword evidence="2" id="KW-0830">Ubiquinone</keyword>
<accession>L0A3W0</accession>
<dbReference type="CDD" id="cd02440">
    <property type="entry name" value="AdoMet_MTases"/>
    <property type="match status" value="1"/>
</dbReference>
<feature type="domain" description="Methyltransferase type 11" evidence="1">
    <location>
        <begin position="74"/>
        <end position="171"/>
    </location>
</feature>
<keyword evidence="2" id="KW-0489">Methyltransferase</keyword>
<dbReference type="InterPro" id="IPR013216">
    <property type="entry name" value="Methyltransf_11"/>
</dbReference>
<dbReference type="EMBL" id="CP003382">
    <property type="protein sequence ID" value="AFZ68583.1"/>
    <property type="molecule type" value="Genomic_DNA"/>
</dbReference>
<dbReference type="InterPro" id="IPR050508">
    <property type="entry name" value="Methyltransf_Superfamily"/>
</dbReference>
<dbReference type="PANTHER" id="PTHR42912">
    <property type="entry name" value="METHYLTRANSFERASE"/>
    <property type="match status" value="1"/>
</dbReference>
<dbReference type="GO" id="GO:0032259">
    <property type="term" value="P:methylation"/>
    <property type="evidence" value="ECO:0007669"/>
    <property type="project" value="UniProtKB-KW"/>
</dbReference>
<protein>
    <submittedName>
        <fullName evidence="2">Methylase involved in ubiquinone/menaquinone biosynthesis</fullName>
    </submittedName>
</protein>
<dbReference type="PANTHER" id="PTHR42912:SF80">
    <property type="entry name" value="METHYLTRANSFERASE DOMAIN-CONTAINING PROTEIN"/>
    <property type="match status" value="1"/>
</dbReference>
<gene>
    <name evidence="2" type="ordered locus">Deipe_3138</name>
</gene>
<dbReference type="InterPro" id="IPR029063">
    <property type="entry name" value="SAM-dependent_MTases_sf"/>
</dbReference>
<dbReference type="STRING" id="937777.Deipe_3138"/>
<dbReference type="Proteomes" id="UP000010467">
    <property type="component" value="Chromosome"/>
</dbReference>
<evidence type="ECO:0000259" key="1">
    <source>
        <dbReference type="Pfam" id="PF08241"/>
    </source>
</evidence>
<dbReference type="KEGG" id="dpd:Deipe_3138"/>
<sequence>MVRVRSSNVPKEALKYPLQRTPAQRSNFVPGVAWGYQTWREVSLGLLSGSRLTLQNEERLFTTLAQPRPGESWLDVGTSSGFYAGVLARAGADILAIDIAPSMLKVARTRLDRHPDQSARVDWALIDIEESGLPDGCFDGIAVGATLNETARPWRALGEMQRLLAPGGRLWLMYLSRGGGAVQSLLSKYAGLTFADRAQVRRALFGCDRVAADVRRSVTFELYVRRT</sequence>
<dbReference type="SUPFAM" id="SSF53335">
    <property type="entry name" value="S-adenosyl-L-methionine-dependent methyltransferases"/>
    <property type="match status" value="1"/>
</dbReference>
<dbReference type="HOGENOM" id="CLU_037990_11_1_0"/>
<dbReference type="Gene3D" id="3.40.50.150">
    <property type="entry name" value="Vaccinia Virus protein VP39"/>
    <property type="match status" value="1"/>
</dbReference>
<dbReference type="GO" id="GO:0008757">
    <property type="term" value="F:S-adenosylmethionine-dependent methyltransferase activity"/>
    <property type="evidence" value="ECO:0007669"/>
    <property type="project" value="InterPro"/>
</dbReference>
<keyword evidence="3" id="KW-1185">Reference proteome</keyword>
<dbReference type="Pfam" id="PF08241">
    <property type="entry name" value="Methyltransf_11"/>
    <property type="match status" value="1"/>
</dbReference>
<dbReference type="PATRIC" id="fig|937777.3.peg.3150"/>
<dbReference type="AlphaFoldDB" id="L0A3W0"/>
<name>L0A3W0_DEIPD</name>
<dbReference type="eggNOG" id="COG2226">
    <property type="taxonomic scope" value="Bacteria"/>
</dbReference>
<evidence type="ECO:0000313" key="3">
    <source>
        <dbReference type="Proteomes" id="UP000010467"/>
    </source>
</evidence>
<keyword evidence="2" id="KW-0808">Transferase</keyword>
<reference evidence="3" key="1">
    <citation type="submission" date="2012-03" db="EMBL/GenBank/DDBJ databases">
        <title>Complete sequence of chromosome of Deinococcus peraridilitoris DSM 19664.</title>
        <authorList>
            <person name="Lucas S."/>
            <person name="Copeland A."/>
            <person name="Lapidus A."/>
            <person name="Glavina del Rio T."/>
            <person name="Dalin E."/>
            <person name="Tice H."/>
            <person name="Bruce D."/>
            <person name="Goodwin L."/>
            <person name="Pitluck S."/>
            <person name="Peters L."/>
            <person name="Mikhailova N."/>
            <person name="Lu M."/>
            <person name="Kyrpides N."/>
            <person name="Mavromatis K."/>
            <person name="Ivanova N."/>
            <person name="Brettin T."/>
            <person name="Detter J.C."/>
            <person name="Han C."/>
            <person name="Larimer F."/>
            <person name="Land M."/>
            <person name="Hauser L."/>
            <person name="Markowitz V."/>
            <person name="Cheng J.-F."/>
            <person name="Hugenholtz P."/>
            <person name="Woyke T."/>
            <person name="Wu D."/>
            <person name="Pukall R."/>
            <person name="Steenblock K."/>
            <person name="Brambilla E."/>
            <person name="Klenk H.-P."/>
            <person name="Eisen J.A."/>
        </authorList>
    </citation>
    <scope>NUCLEOTIDE SEQUENCE [LARGE SCALE GENOMIC DNA]</scope>
    <source>
        <strain evidence="3">DSM 19664 / LMG 22246 / CIP 109416 / KR-200</strain>
    </source>
</reference>
<organism evidence="2 3">
    <name type="scientific">Deinococcus peraridilitoris (strain DSM 19664 / LMG 22246 / CIP 109416 / KR-200)</name>
    <dbReference type="NCBI Taxonomy" id="937777"/>
    <lineage>
        <taxon>Bacteria</taxon>
        <taxon>Thermotogati</taxon>
        <taxon>Deinococcota</taxon>
        <taxon>Deinococci</taxon>
        <taxon>Deinococcales</taxon>
        <taxon>Deinococcaceae</taxon>
        <taxon>Deinococcus</taxon>
    </lineage>
</organism>
<proteinExistence type="predicted"/>
<evidence type="ECO:0000313" key="2">
    <source>
        <dbReference type="EMBL" id="AFZ68583.1"/>
    </source>
</evidence>